<name>A0A1Y0C1Z6_9MYCO</name>
<feature type="domain" description="Gp28/Gp37-like" evidence="1">
    <location>
        <begin position="99"/>
        <end position="542"/>
    </location>
</feature>
<dbReference type="Proteomes" id="UP000195331">
    <property type="component" value="Chromosome"/>
</dbReference>
<protein>
    <recommendedName>
        <fullName evidence="1">Gp28/Gp37-like domain-containing protein</fullName>
    </recommendedName>
</protein>
<gene>
    <name evidence="2" type="ORF">BTO20_11515</name>
</gene>
<organism evidence="2 3">
    <name type="scientific">Mycobacterium dioxanotrophicus</name>
    <dbReference type="NCBI Taxonomy" id="482462"/>
    <lineage>
        <taxon>Bacteria</taxon>
        <taxon>Bacillati</taxon>
        <taxon>Actinomycetota</taxon>
        <taxon>Actinomycetes</taxon>
        <taxon>Mycobacteriales</taxon>
        <taxon>Mycobacteriaceae</taxon>
        <taxon>Mycobacterium</taxon>
    </lineage>
</organism>
<dbReference type="RefSeq" id="WP_087075972.1">
    <property type="nucleotide sequence ID" value="NZ_CP020809.1"/>
</dbReference>
<accession>A0A1Y0C1Z6</accession>
<dbReference type="InterPro" id="IPR029432">
    <property type="entry name" value="Gp28/Gp37-like_dom"/>
</dbReference>
<reference evidence="2 3" key="1">
    <citation type="submission" date="2017-04" db="EMBL/GenBank/DDBJ databases">
        <title>Whole Genome Sequence of 1,4-Dioxane Degrading Bacterium Mycobacterium dioxanotrophicus PH-06.</title>
        <authorList>
            <person name="He Y."/>
        </authorList>
    </citation>
    <scope>NUCLEOTIDE SEQUENCE [LARGE SCALE GENOMIC DNA]</scope>
    <source>
        <strain evidence="2 3">PH-06</strain>
    </source>
</reference>
<dbReference type="Pfam" id="PF14594">
    <property type="entry name" value="Sipho_Gp37"/>
    <property type="match status" value="1"/>
</dbReference>
<sequence length="574" mass="63664">MTAATADLARLNDRLLHGDVAAQAEAAETLARMQDELDIDWTFTLCDELWRDIDQFGADLMEASGTDPRNDKGAATIKTKGSSDLVGPMKQCRKTLRGVLVETGSVRLPYYIDTHDWAYEKAAWTSTANCVGIWDILNYLTIWPSWFLPIQLQPFSHAVFVGPLVTVIENMISECAFRIQSGINEFLNNALSLNPDVRAWFGTILQAIERDGLNPQALLEMLKTPMYVVRTNPLGDGSPLVAKTVRMESCGTTIKDLTKAYGVDVSVTLWREGDPQPDKWANLTKPTYVVKVTDRSQIEGPTHTILDSIFRTTVDLGGSLGGIFEPIIQQVQSMPGVYVSPVLGVNWTPPYAIVVAPEHGGDSPLVSCRITDHTPKAWQIAIGGHSPKFINDFINATLSWLIDSLMIVIGFTGVPSNILDGFMSDSLFAFQLIQHYTRRSEMGPMHPNIEVFIPTQSPPYNIEAVFSFLTALFDTRGYTSAQAVLKNAPFGPYALGRDIFRGGLMSLIYPVPGGGWEMYTDYVEDTPWRYSPKERELMVQIGDGRAEEAPIARHQRFISGLFESFNVLTLAPRT</sequence>
<dbReference type="OrthoDB" id="4410004at2"/>
<dbReference type="EMBL" id="CP020809">
    <property type="protein sequence ID" value="ART69125.1"/>
    <property type="molecule type" value="Genomic_DNA"/>
</dbReference>
<dbReference type="AlphaFoldDB" id="A0A1Y0C1Z6"/>
<proteinExistence type="predicted"/>
<evidence type="ECO:0000313" key="3">
    <source>
        <dbReference type="Proteomes" id="UP000195331"/>
    </source>
</evidence>
<evidence type="ECO:0000259" key="1">
    <source>
        <dbReference type="Pfam" id="PF14594"/>
    </source>
</evidence>
<keyword evidence="3" id="KW-1185">Reference proteome</keyword>
<dbReference type="KEGG" id="mdx:BTO20_11515"/>
<evidence type="ECO:0000313" key="2">
    <source>
        <dbReference type="EMBL" id="ART69125.1"/>
    </source>
</evidence>